<feature type="compositionally biased region" description="Polar residues" evidence="7">
    <location>
        <begin position="301"/>
        <end position="310"/>
    </location>
</feature>
<protein>
    <submittedName>
        <fullName evidence="9">Forkhead box protein P1like [Bombyx mori]</fullName>
    </submittedName>
</protein>
<dbReference type="PANTHER" id="PTHR45796:SF4">
    <property type="entry name" value="FORKHEAD BOX P, ISOFORM C"/>
    <property type="match status" value="1"/>
</dbReference>
<feature type="DNA-binding region" description="Fork-head" evidence="6">
    <location>
        <begin position="448"/>
        <end position="493"/>
    </location>
</feature>
<keyword evidence="3 6" id="KW-0238">DNA-binding</keyword>
<name>A0A0K2USK4_LEPSM</name>
<feature type="domain" description="Fork-head" evidence="8">
    <location>
        <begin position="448"/>
        <end position="493"/>
    </location>
</feature>
<dbReference type="FunFam" id="1.20.5.340:FF:000005">
    <property type="entry name" value="Forkhead box P1, isoform CRA_f"/>
    <property type="match status" value="1"/>
</dbReference>
<keyword evidence="5 6" id="KW-0539">Nucleus</keyword>
<dbReference type="GO" id="GO:0005634">
    <property type="term" value="C:nucleus"/>
    <property type="evidence" value="ECO:0007669"/>
    <property type="project" value="UniProtKB-SubCell"/>
</dbReference>
<evidence type="ECO:0000256" key="7">
    <source>
        <dbReference type="SAM" id="MobiDB-lite"/>
    </source>
</evidence>
<evidence type="ECO:0000313" key="9">
    <source>
        <dbReference type="EMBL" id="CDW41035.1"/>
    </source>
</evidence>
<dbReference type="InterPro" id="IPR036388">
    <property type="entry name" value="WH-like_DNA-bd_sf"/>
</dbReference>
<dbReference type="GO" id="GO:0000981">
    <property type="term" value="F:DNA-binding transcription factor activity, RNA polymerase II-specific"/>
    <property type="evidence" value="ECO:0007669"/>
    <property type="project" value="TreeGrafter"/>
</dbReference>
<feature type="compositionally biased region" description="Basic and acidic residues" evidence="7">
    <location>
        <begin position="317"/>
        <end position="328"/>
    </location>
</feature>
<evidence type="ECO:0000256" key="3">
    <source>
        <dbReference type="ARBA" id="ARBA00023125"/>
    </source>
</evidence>
<evidence type="ECO:0000256" key="5">
    <source>
        <dbReference type="ARBA" id="ARBA00023242"/>
    </source>
</evidence>
<dbReference type="OrthoDB" id="5830876at2759"/>
<organism evidence="9">
    <name type="scientific">Lepeophtheirus salmonis</name>
    <name type="common">Salmon louse</name>
    <name type="synonym">Caligus salmonis</name>
    <dbReference type="NCBI Taxonomy" id="72036"/>
    <lineage>
        <taxon>Eukaryota</taxon>
        <taxon>Metazoa</taxon>
        <taxon>Ecdysozoa</taxon>
        <taxon>Arthropoda</taxon>
        <taxon>Crustacea</taxon>
        <taxon>Multicrustacea</taxon>
        <taxon>Hexanauplia</taxon>
        <taxon>Copepoda</taxon>
        <taxon>Siphonostomatoida</taxon>
        <taxon>Caligidae</taxon>
        <taxon>Lepeophtheirus</taxon>
    </lineage>
</organism>
<dbReference type="InterPro" id="IPR032354">
    <property type="entry name" value="FOXP-CC"/>
</dbReference>
<keyword evidence="2" id="KW-0805">Transcription regulation</keyword>
<feature type="region of interest" description="Disordered" evidence="7">
    <location>
        <begin position="286"/>
        <end position="360"/>
    </location>
</feature>
<evidence type="ECO:0000256" key="6">
    <source>
        <dbReference type="PROSITE-ProRule" id="PRU00089"/>
    </source>
</evidence>
<dbReference type="Pfam" id="PF00250">
    <property type="entry name" value="Forkhead"/>
    <property type="match status" value="1"/>
</dbReference>
<dbReference type="SMART" id="SM00339">
    <property type="entry name" value="FH"/>
    <property type="match status" value="1"/>
</dbReference>
<accession>A0A0K2USK4</accession>
<feature type="region of interest" description="Disordered" evidence="7">
    <location>
        <begin position="129"/>
        <end position="169"/>
    </location>
</feature>
<proteinExistence type="predicted"/>
<feature type="compositionally biased region" description="Low complexity" evidence="7">
    <location>
        <begin position="329"/>
        <end position="352"/>
    </location>
</feature>
<evidence type="ECO:0000259" key="8">
    <source>
        <dbReference type="PROSITE" id="PS50039"/>
    </source>
</evidence>
<dbReference type="EMBL" id="HACA01023674">
    <property type="protein sequence ID" value="CDW41035.1"/>
    <property type="molecule type" value="Transcribed_RNA"/>
</dbReference>
<dbReference type="InterPro" id="IPR050998">
    <property type="entry name" value="FOXP"/>
</dbReference>
<dbReference type="PROSITE" id="PS50039">
    <property type="entry name" value="FORK_HEAD_3"/>
    <property type="match status" value="1"/>
</dbReference>
<keyword evidence="4" id="KW-0804">Transcription</keyword>
<dbReference type="SUPFAM" id="SSF46785">
    <property type="entry name" value="Winged helix' DNA-binding domain"/>
    <property type="match status" value="1"/>
</dbReference>
<sequence length="531" mass="58747">MQQLLQNQLGGFSPAQLQQFVAQHQQQQQDAGRKQLEAFLQQLQEQLQINILQQTHLMQTGGGNGDKGGFGRPNPGQAAALQQLQIQQQQLISQLQLIQQRLITLPNFQQQIRKEEFNIIDRVNSWKENGEQIKSPSPKPPPPSSKSLLKCSEPKDDFGSCPPPPPLGLLPPLLDPRAVSQQHPLFSHGTCRWTGCDTQCEDLSTFLKHISSDHILDDKSTAQARVQMQIVSQLELQLQKERERLQAMMAHLHLSKEVDLKSHNHGVNNSVNNGHNNCVSNISGSVNSLSSKSGPPPSSAVALNNGSLVISSGGGHNESRSTPERENQSKTPPKSSNTKSSSSSSSNNNPNSLSAAFPSGPYPSLSLRDGVSHPNPLSALSVAARSPSLPTSAVTSMTANSISGPIRRRISDKAPIPMNMPYMLDRAGLDIAQEIYRNRDFYRSQDVRPPFTYASLIRQAIIESPHNRLSLCEIYNWFQNTFAHFNQVSTTWKVFHNYYLFSLSSYKLRKLLSRIGFNYINAGGNISEVLT</sequence>
<evidence type="ECO:0000256" key="2">
    <source>
        <dbReference type="ARBA" id="ARBA00023015"/>
    </source>
</evidence>
<dbReference type="Gene3D" id="1.10.10.10">
    <property type="entry name" value="Winged helix-like DNA-binding domain superfamily/Winged helix DNA-binding domain"/>
    <property type="match status" value="1"/>
</dbReference>
<dbReference type="InterPro" id="IPR001766">
    <property type="entry name" value="Fork_head_dom"/>
</dbReference>
<reference evidence="9" key="1">
    <citation type="submission" date="2014-05" db="EMBL/GenBank/DDBJ databases">
        <authorList>
            <person name="Chronopoulou M."/>
        </authorList>
    </citation>
    <scope>NUCLEOTIDE SEQUENCE</scope>
    <source>
        <tissue evidence="9">Whole organism</tissue>
    </source>
</reference>
<dbReference type="GO" id="GO:0000978">
    <property type="term" value="F:RNA polymerase II cis-regulatory region sequence-specific DNA binding"/>
    <property type="evidence" value="ECO:0007669"/>
    <property type="project" value="TreeGrafter"/>
</dbReference>
<dbReference type="InterPro" id="IPR036390">
    <property type="entry name" value="WH_DNA-bd_sf"/>
</dbReference>
<dbReference type="AlphaFoldDB" id="A0A0K2USK4"/>
<evidence type="ECO:0000256" key="1">
    <source>
        <dbReference type="ARBA" id="ARBA00004123"/>
    </source>
</evidence>
<dbReference type="PANTHER" id="PTHR45796">
    <property type="entry name" value="FORKHEAD BOX P, ISOFORM C"/>
    <property type="match status" value="1"/>
</dbReference>
<dbReference type="Pfam" id="PF16159">
    <property type="entry name" value="FOXP-CC"/>
    <property type="match status" value="1"/>
</dbReference>
<evidence type="ECO:0000256" key="4">
    <source>
        <dbReference type="ARBA" id="ARBA00023163"/>
    </source>
</evidence>
<dbReference type="Gene3D" id="1.20.5.340">
    <property type="match status" value="1"/>
</dbReference>
<comment type="subcellular location">
    <subcellularLocation>
        <location evidence="1 6">Nucleus</location>
    </subcellularLocation>
</comment>